<dbReference type="OrthoDB" id="9794954at2"/>
<dbReference type="GO" id="GO:0047110">
    <property type="term" value="F:phenylglyoxylate dehydrogenase (acylating) activity"/>
    <property type="evidence" value="ECO:0007669"/>
    <property type="project" value="UniProtKB-EC"/>
</dbReference>
<dbReference type="Gene3D" id="3.40.920.10">
    <property type="entry name" value="Pyruvate-ferredoxin oxidoreductase, PFOR, domain III"/>
    <property type="match status" value="1"/>
</dbReference>
<dbReference type="RefSeq" id="WP_144351221.1">
    <property type="nucleotide sequence ID" value="NZ_CP036259.1"/>
</dbReference>
<dbReference type="Proteomes" id="UP000320776">
    <property type="component" value="Chromosome"/>
</dbReference>
<protein>
    <submittedName>
        <fullName evidence="3">NADH-dependent phenylglyoxylate dehydrogenase subunit gamma</fullName>
        <ecNumber evidence="3">1.2.1.58</ecNumber>
    </submittedName>
</protein>
<reference evidence="3 4" key="1">
    <citation type="submission" date="2019-02" db="EMBL/GenBank/DDBJ databases">
        <title>Closed genome of Sporomusa termitida DSM 4440.</title>
        <authorList>
            <person name="Poehlein A."/>
            <person name="Daniel R."/>
        </authorList>
    </citation>
    <scope>NUCLEOTIDE SEQUENCE [LARGE SCALE GENOMIC DNA]</scope>
    <source>
        <strain evidence="3 4">DSM 4440</strain>
    </source>
</reference>
<evidence type="ECO:0000313" key="4">
    <source>
        <dbReference type="Proteomes" id="UP000320776"/>
    </source>
</evidence>
<evidence type="ECO:0000259" key="2">
    <source>
        <dbReference type="Pfam" id="PF01558"/>
    </source>
</evidence>
<organism evidence="3 4">
    <name type="scientific">Sporomusa termitida</name>
    <dbReference type="NCBI Taxonomy" id="2377"/>
    <lineage>
        <taxon>Bacteria</taxon>
        <taxon>Bacillati</taxon>
        <taxon>Bacillota</taxon>
        <taxon>Negativicutes</taxon>
        <taxon>Selenomonadales</taxon>
        <taxon>Sporomusaceae</taxon>
        <taxon>Sporomusa</taxon>
    </lineage>
</organism>
<dbReference type="InterPro" id="IPR011894">
    <property type="entry name" value="PorC_KorC"/>
</dbReference>
<name>A0A517DWM9_9FIRM</name>
<proteinExistence type="predicted"/>
<dbReference type="GO" id="GO:0016625">
    <property type="term" value="F:oxidoreductase activity, acting on the aldehyde or oxo group of donors, iron-sulfur protein as acceptor"/>
    <property type="evidence" value="ECO:0007669"/>
    <property type="project" value="InterPro"/>
</dbReference>
<dbReference type="EC" id="1.2.1.58" evidence="3"/>
<dbReference type="PANTHER" id="PTHR43366:SF1">
    <property type="entry name" value="PYRUVATE SYNTHASE SUBUNIT PORC"/>
    <property type="match status" value="1"/>
</dbReference>
<keyword evidence="1 3" id="KW-0560">Oxidoreductase</keyword>
<dbReference type="PANTHER" id="PTHR43366">
    <property type="entry name" value="PYRUVATE SYNTHASE SUBUNIT PORC"/>
    <property type="match status" value="1"/>
</dbReference>
<evidence type="ECO:0000256" key="1">
    <source>
        <dbReference type="ARBA" id="ARBA00023002"/>
    </source>
</evidence>
<dbReference type="Pfam" id="PF01558">
    <property type="entry name" value="POR"/>
    <property type="match status" value="1"/>
</dbReference>
<keyword evidence="4" id="KW-1185">Reference proteome</keyword>
<evidence type="ECO:0000313" key="3">
    <source>
        <dbReference type="EMBL" id="QDR81765.1"/>
    </source>
</evidence>
<feature type="domain" description="Pyruvate/ketoisovalerate oxidoreductase catalytic" evidence="2">
    <location>
        <begin position="10"/>
        <end position="174"/>
    </location>
</feature>
<dbReference type="InterPro" id="IPR002869">
    <property type="entry name" value="Pyrv_flavodox_OxRed_cen"/>
</dbReference>
<dbReference type="NCBIfam" id="TIGR02175">
    <property type="entry name" value="PorC_KorC"/>
    <property type="match status" value="1"/>
</dbReference>
<dbReference type="AlphaFoldDB" id="A0A517DWM9"/>
<dbReference type="SUPFAM" id="SSF53323">
    <property type="entry name" value="Pyruvate-ferredoxin oxidoreductase, PFOR, domain III"/>
    <property type="match status" value="1"/>
</dbReference>
<dbReference type="EMBL" id="CP036259">
    <property type="protein sequence ID" value="QDR81765.1"/>
    <property type="molecule type" value="Genomic_DNA"/>
</dbReference>
<dbReference type="InterPro" id="IPR051626">
    <property type="entry name" value="Oxidoreductase_gamma_subunit"/>
</dbReference>
<accession>A0A517DWM9</accession>
<dbReference type="KEGG" id="sted:SPTER_31770"/>
<gene>
    <name evidence="3" type="primary">padE_2</name>
    <name evidence="3" type="ORF">SPTER_31770</name>
</gene>
<sequence length="179" mass="18964">MKQIKLFGLGGQGVVTAAKIFAEAAAIGEGKYAQSIPAYGHERRGAPVYSDLIVSDGPIRVKSFVYEPDYVVIFDLSVMDKGVDVMAGTKPDTVFIINNECVLPEYPFASHLVYYSGAKQIALDTLGRDIPNSAMLGAMAGAGLVGIEAAMNAIRKIFGKAGDANAEAAKKAYDGLRKN</sequence>
<dbReference type="InterPro" id="IPR019752">
    <property type="entry name" value="Pyrv/ketoisovalerate_OxRed_cat"/>
</dbReference>